<proteinExistence type="predicted"/>
<sequence length="110" mass="11634">MPFSHIFTLEVDMIKETIGAAVLGAALFGAPAVANAGEVSTVGSGSATVTAHCDDWCDGGWGHRHHRRHGWGHGWGHHGWGGGWGHHGWGGGSFNNNYSGNQYGGINFRI</sequence>
<reference evidence="1 2" key="1">
    <citation type="journal article" date="2019" name="Int. J. Syst. Evol. Microbiol.">
        <title>The Global Catalogue of Microorganisms (GCM) 10K type strain sequencing project: providing services to taxonomists for standard genome sequencing and annotation.</title>
        <authorList>
            <consortium name="The Broad Institute Genomics Platform"/>
            <consortium name="The Broad Institute Genome Sequencing Center for Infectious Disease"/>
            <person name="Wu L."/>
            <person name="Ma J."/>
        </authorList>
    </citation>
    <scope>NUCLEOTIDE SEQUENCE [LARGE SCALE GENOMIC DNA]</scope>
    <source>
        <strain evidence="1 2">JCM 8201</strain>
    </source>
</reference>
<dbReference type="EMBL" id="BAAATZ010000004">
    <property type="protein sequence ID" value="GAA2721512.1"/>
    <property type="molecule type" value="Genomic_DNA"/>
</dbReference>
<dbReference type="Proteomes" id="UP001501842">
    <property type="component" value="Unassembled WGS sequence"/>
</dbReference>
<evidence type="ECO:0000313" key="1">
    <source>
        <dbReference type="EMBL" id="GAA2721512.1"/>
    </source>
</evidence>
<protein>
    <submittedName>
        <fullName evidence="1">Uncharacterized protein</fullName>
    </submittedName>
</protein>
<accession>A0ABN3TZD6</accession>
<comment type="caution">
    <text evidence="1">The sequence shown here is derived from an EMBL/GenBank/DDBJ whole genome shotgun (WGS) entry which is preliminary data.</text>
</comment>
<gene>
    <name evidence="1" type="ORF">GCM10010439_11910</name>
</gene>
<organism evidence="1 2">
    <name type="scientific">Actinocorallia aurantiaca</name>
    <dbReference type="NCBI Taxonomy" id="46204"/>
    <lineage>
        <taxon>Bacteria</taxon>
        <taxon>Bacillati</taxon>
        <taxon>Actinomycetota</taxon>
        <taxon>Actinomycetes</taxon>
        <taxon>Streptosporangiales</taxon>
        <taxon>Thermomonosporaceae</taxon>
        <taxon>Actinocorallia</taxon>
    </lineage>
</organism>
<name>A0ABN3TZD6_9ACTN</name>
<evidence type="ECO:0000313" key="2">
    <source>
        <dbReference type="Proteomes" id="UP001501842"/>
    </source>
</evidence>
<keyword evidence="2" id="KW-1185">Reference proteome</keyword>